<feature type="signal peptide" evidence="7">
    <location>
        <begin position="1"/>
        <end position="22"/>
    </location>
</feature>
<dbReference type="AlphaFoldDB" id="A0A2C9JSC6"/>
<dbReference type="Gene3D" id="3.40.50.1820">
    <property type="entry name" value="alpha/beta hydrolase"/>
    <property type="match status" value="1"/>
</dbReference>
<dbReference type="GO" id="GO:0006508">
    <property type="term" value="P:proteolysis"/>
    <property type="evidence" value="ECO:0007669"/>
    <property type="project" value="UniProtKB-KW"/>
</dbReference>
<evidence type="ECO:0000256" key="3">
    <source>
        <dbReference type="ARBA" id="ARBA00022670"/>
    </source>
</evidence>
<dbReference type="PANTHER" id="PTHR11802">
    <property type="entry name" value="SERINE PROTEASE FAMILY S10 SERINE CARBOXYPEPTIDASE"/>
    <property type="match status" value="1"/>
</dbReference>
<keyword evidence="4 7" id="KW-0732">Signal</keyword>
<sequence length="452" mass="52092">MEQLHLYYSLFVLLRFMTPASSRLFLTPYIYSGAFQAARQQSLVQDKDGIIPRSHSGFITVDMRLGNHLFFWYFPALDSPAPLLVWLNGGPTVSSMIGLFYENGPMRTYWRQNGEVDYIAWNSSWTNSFSMLYIDNPVGTGFSYTESERKGYRATQEGYANDLYQFLEQFYKIFPECLKVDLYIGGQSYAGKYVSSFGYHLHREIKIGNSTLPFKGIYIGGPYFDPRAQSEYTADYFYTLGSLSHKQKLDFKKNIRKFWKKYESDLRNTKTFHEIFHIFFPELSTDNYETLKRATYEAIEVLMNSTRMKTLVHAKGATFSSMNSSLQLKFSDDFLVSAKHKLGVLMDNYKVMVFNGDLDALTSTVMVDAGLMVTPWSLQGAYNSSTRQPWIMGGKLVGYYSMTGNFCRVILRQCGHHVPHDQPEVSLIMMQQFVELGCAKSDFESDNEFDYQ</sequence>
<dbReference type="InterPro" id="IPR029058">
    <property type="entry name" value="AB_hydrolase_fold"/>
</dbReference>
<feature type="chain" id="PRO_5013310863" description="Carboxypeptidase" evidence="7">
    <location>
        <begin position="23"/>
        <end position="452"/>
    </location>
</feature>
<dbReference type="VEuPathDB" id="VectorBase:BGLAX_050917"/>
<dbReference type="GO" id="GO:0004185">
    <property type="term" value="F:serine-type carboxypeptidase activity"/>
    <property type="evidence" value="ECO:0007669"/>
    <property type="project" value="InterPro"/>
</dbReference>
<evidence type="ECO:0000313" key="9">
    <source>
        <dbReference type="Proteomes" id="UP000076420"/>
    </source>
</evidence>
<dbReference type="KEGG" id="bgt:106066082"/>
<dbReference type="Proteomes" id="UP000076420">
    <property type="component" value="Unassembled WGS sequence"/>
</dbReference>
<evidence type="ECO:0000313" key="8">
    <source>
        <dbReference type="EnsemblMetazoa" id="BGLB007262-PB"/>
    </source>
</evidence>
<protein>
    <recommendedName>
        <fullName evidence="10">Carboxypeptidase</fullName>
    </recommendedName>
</protein>
<accession>A0A2C9JSC6</accession>
<dbReference type="SUPFAM" id="SSF53474">
    <property type="entry name" value="alpha/beta-Hydrolases"/>
    <property type="match status" value="1"/>
</dbReference>
<proteinExistence type="inferred from homology"/>
<dbReference type="STRING" id="6526.A0A2C9JSC6"/>
<gene>
    <name evidence="8" type="primary">106066082</name>
</gene>
<evidence type="ECO:0000256" key="2">
    <source>
        <dbReference type="ARBA" id="ARBA00022645"/>
    </source>
</evidence>
<keyword evidence="5" id="KW-0378">Hydrolase</keyword>
<dbReference type="Pfam" id="PF00450">
    <property type="entry name" value="Peptidase_S10"/>
    <property type="match status" value="1"/>
</dbReference>
<evidence type="ECO:0000256" key="4">
    <source>
        <dbReference type="ARBA" id="ARBA00022729"/>
    </source>
</evidence>
<evidence type="ECO:0008006" key="10">
    <source>
        <dbReference type="Google" id="ProtNLM"/>
    </source>
</evidence>
<evidence type="ECO:0000256" key="7">
    <source>
        <dbReference type="SAM" id="SignalP"/>
    </source>
</evidence>
<dbReference type="EnsemblMetazoa" id="BGLB007262-RB">
    <property type="protein sequence ID" value="BGLB007262-PB"/>
    <property type="gene ID" value="BGLB007262"/>
</dbReference>
<dbReference type="PANTHER" id="PTHR11802:SF472">
    <property type="entry name" value="SERINE CARBOXYPEPTIDASE CPVL-RELATED"/>
    <property type="match status" value="1"/>
</dbReference>
<name>A0A2C9JSC6_BIOGL</name>
<organism evidence="8 9">
    <name type="scientific">Biomphalaria glabrata</name>
    <name type="common">Bloodfluke planorb</name>
    <name type="synonym">Freshwater snail</name>
    <dbReference type="NCBI Taxonomy" id="6526"/>
    <lineage>
        <taxon>Eukaryota</taxon>
        <taxon>Metazoa</taxon>
        <taxon>Spiralia</taxon>
        <taxon>Lophotrochozoa</taxon>
        <taxon>Mollusca</taxon>
        <taxon>Gastropoda</taxon>
        <taxon>Heterobranchia</taxon>
        <taxon>Euthyneura</taxon>
        <taxon>Panpulmonata</taxon>
        <taxon>Hygrophila</taxon>
        <taxon>Lymnaeoidea</taxon>
        <taxon>Planorbidae</taxon>
        <taxon>Biomphalaria</taxon>
    </lineage>
</organism>
<dbReference type="VEuPathDB" id="VectorBase:BGLB007262"/>
<evidence type="ECO:0000256" key="1">
    <source>
        <dbReference type="ARBA" id="ARBA00009431"/>
    </source>
</evidence>
<keyword evidence="3" id="KW-0645">Protease</keyword>
<dbReference type="PRINTS" id="PR00724">
    <property type="entry name" value="CRBOXYPTASEC"/>
</dbReference>
<comment type="similarity">
    <text evidence="1">Belongs to the peptidase S10 family.</text>
</comment>
<evidence type="ECO:0000256" key="5">
    <source>
        <dbReference type="ARBA" id="ARBA00022801"/>
    </source>
</evidence>
<evidence type="ECO:0000256" key="6">
    <source>
        <dbReference type="ARBA" id="ARBA00023180"/>
    </source>
</evidence>
<keyword evidence="6" id="KW-0325">Glycoprotein</keyword>
<dbReference type="InterPro" id="IPR001563">
    <property type="entry name" value="Peptidase_S10"/>
</dbReference>
<keyword evidence="2" id="KW-0121">Carboxypeptidase</keyword>
<reference evidence="8" key="1">
    <citation type="submission" date="2020-05" db="UniProtKB">
        <authorList>
            <consortium name="EnsemblMetazoa"/>
        </authorList>
    </citation>
    <scope>IDENTIFICATION</scope>
    <source>
        <strain evidence="8">BB02</strain>
    </source>
</reference>